<evidence type="ECO:0000313" key="2">
    <source>
        <dbReference type="EMBL" id="MBB6500597.1"/>
    </source>
</evidence>
<dbReference type="EMBL" id="JACHCC010000006">
    <property type="protein sequence ID" value="MBB6500597.1"/>
    <property type="molecule type" value="Genomic_DNA"/>
</dbReference>
<dbReference type="InterPro" id="IPR036249">
    <property type="entry name" value="Thioredoxin-like_sf"/>
</dbReference>
<dbReference type="Pfam" id="PF08534">
    <property type="entry name" value="Redoxin"/>
    <property type="match status" value="1"/>
</dbReference>
<protein>
    <recommendedName>
        <fullName evidence="1">Redoxin domain-containing protein</fullName>
    </recommendedName>
</protein>
<comment type="caution">
    <text evidence="2">The sequence shown here is derived from an EMBL/GenBank/DDBJ whole genome shotgun (WGS) entry which is preliminary data.</text>
</comment>
<dbReference type="PANTHER" id="PTHR42852:SF13">
    <property type="entry name" value="PROTEIN DIPZ"/>
    <property type="match status" value="1"/>
</dbReference>
<dbReference type="InterPro" id="IPR013740">
    <property type="entry name" value="Redoxin"/>
</dbReference>
<evidence type="ECO:0000313" key="3">
    <source>
        <dbReference type="Proteomes" id="UP000521017"/>
    </source>
</evidence>
<name>A0A7X0MIN8_9SPHI</name>
<gene>
    <name evidence="2" type="ORF">HDF25_002745</name>
</gene>
<dbReference type="SUPFAM" id="SSF52833">
    <property type="entry name" value="Thioredoxin-like"/>
    <property type="match status" value="1"/>
</dbReference>
<dbReference type="AlphaFoldDB" id="A0A7X0MIN8"/>
<organism evidence="2 3">
    <name type="scientific">Pedobacter cryoconitis</name>
    <dbReference type="NCBI Taxonomy" id="188932"/>
    <lineage>
        <taxon>Bacteria</taxon>
        <taxon>Pseudomonadati</taxon>
        <taxon>Bacteroidota</taxon>
        <taxon>Sphingobacteriia</taxon>
        <taxon>Sphingobacteriales</taxon>
        <taxon>Sphingobacteriaceae</taxon>
        <taxon>Pedobacter</taxon>
    </lineage>
</organism>
<sequence length="481" mass="55146">MKLITTIRTLLLTFLLVGLNYYSASSSYNIDYAEIRINTPLDLVDKIYLSTNEPINNGEEKILYSGIPKKNNEIIRIKCSSPSIIYITCKSSIYPIYIDKGSKTSVTITYKGNKPVFNYGGSYSNVNKYLAEKKDKLDILTPMDIKDIYSMSPEKFGSFNELISSEITALRKKYSFSSTVDNRFKEYDSADISSLLFIRKVNYPDYHYYFTKEKNPALYHFSNLPEDISINNQYGLLSKNYVDLLSRYTSSLIKRSTAAKEMSIKEEQLNFFNEKFLLSTTLFKDKEVAQFLTTQILLGLLDLGFDSAFNEKVKIAQTTFQNTKYLNVATEKYSALKEIGTGKKAPQIDMLDINEKKITLEQFKGKSVFINVWTLACHNSVEELKNINKIADQFKKADNIIFLNLYLDNDINELKKYIKSNPISGTNAILTNNKSDFSNKYFINTVPRYILIDNEGNMITPFEERPSSPLLLQKLMGLVKN</sequence>
<accession>A0A7X0MIN8</accession>
<dbReference type="Gene3D" id="3.40.30.10">
    <property type="entry name" value="Glutaredoxin"/>
    <property type="match status" value="1"/>
</dbReference>
<evidence type="ECO:0000259" key="1">
    <source>
        <dbReference type="Pfam" id="PF08534"/>
    </source>
</evidence>
<dbReference type="CDD" id="cd02966">
    <property type="entry name" value="TlpA_like_family"/>
    <property type="match status" value="1"/>
</dbReference>
<reference evidence="2 3" key="1">
    <citation type="submission" date="2020-08" db="EMBL/GenBank/DDBJ databases">
        <title>Genomic Encyclopedia of Type Strains, Phase IV (KMG-V): Genome sequencing to study the core and pangenomes of soil and plant-associated prokaryotes.</title>
        <authorList>
            <person name="Whitman W."/>
        </authorList>
    </citation>
    <scope>NUCLEOTIDE SEQUENCE [LARGE SCALE GENOMIC DNA]</scope>
    <source>
        <strain evidence="2 3">M2T3</strain>
    </source>
</reference>
<dbReference type="RefSeq" id="WP_184625530.1">
    <property type="nucleotide sequence ID" value="NZ_JACHCC010000006.1"/>
</dbReference>
<proteinExistence type="predicted"/>
<dbReference type="Proteomes" id="UP000521017">
    <property type="component" value="Unassembled WGS sequence"/>
</dbReference>
<dbReference type="InterPro" id="IPR050553">
    <property type="entry name" value="Thioredoxin_ResA/DsbE_sf"/>
</dbReference>
<dbReference type="PANTHER" id="PTHR42852">
    <property type="entry name" value="THIOL:DISULFIDE INTERCHANGE PROTEIN DSBE"/>
    <property type="match status" value="1"/>
</dbReference>
<feature type="domain" description="Redoxin" evidence="1">
    <location>
        <begin position="342"/>
        <end position="462"/>
    </location>
</feature>